<accession>A0A1H5A821</accession>
<feature type="region of interest" description="Disordered" evidence="1">
    <location>
        <begin position="26"/>
        <end position="46"/>
    </location>
</feature>
<evidence type="ECO:0000256" key="1">
    <source>
        <dbReference type="SAM" id="MobiDB-lite"/>
    </source>
</evidence>
<organism evidence="2 3">
    <name type="scientific">Amycolatopsis tolypomycina</name>
    <dbReference type="NCBI Taxonomy" id="208445"/>
    <lineage>
        <taxon>Bacteria</taxon>
        <taxon>Bacillati</taxon>
        <taxon>Actinomycetota</taxon>
        <taxon>Actinomycetes</taxon>
        <taxon>Pseudonocardiales</taxon>
        <taxon>Pseudonocardiaceae</taxon>
        <taxon>Amycolatopsis</taxon>
    </lineage>
</organism>
<dbReference type="Proteomes" id="UP000199622">
    <property type="component" value="Unassembled WGS sequence"/>
</dbReference>
<evidence type="ECO:0000313" key="2">
    <source>
        <dbReference type="EMBL" id="SED38417.1"/>
    </source>
</evidence>
<gene>
    <name evidence="2" type="ORF">SAMN04489727_7650</name>
</gene>
<keyword evidence="3" id="KW-1185">Reference proteome</keyword>
<proteinExistence type="predicted"/>
<evidence type="ECO:0000313" key="3">
    <source>
        <dbReference type="Proteomes" id="UP000199622"/>
    </source>
</evidence>
<name>A0A1H5A821_9PSEU</name>
<dbReference type="AlphaFoldDB" id="A0A1H5A821"/>
<reference evidence="3" key="1">
    <citation type="submission" date="2016-10" db="EMBL/GenBank/DDBJ databases">
        <authorList>
            <person name="Varghese N."/>
            <person name="Submissions S."/>
        </authorList>
    </citation>
    <scope>NUCLEOTIDE SEQUENCE [LARGE SCALE GENOMIC DNA]</scope>
    <source>
        <strain evidence="3">DSM 44544</strain>
    </source>
</reference>
<dbReference type="EMBL" id="FNSO01000004">
    <property type="protein sequence ID" value="SED38417.1"/>
    <property type="molecule type" value="Genomic_DNA"/>
</dbReference>
<dbReference type="STRING" id="208445.SAMN04489727_7650"/>
<dbReference type="RefSeq" id="WP_167384870.1">
    <property type="nucleotide sequence ID" value="NZ_FNSO01000004.1"/>
</dbReference>
<protein>
    <submittedName>
        <fullName evidence="2">Uncharacterized protein</fullName>
    </submittedName>
</protein>
<sequence length="46" mass="4682">MQPFFDIGLGLVGLALIGGSVALNKAKNAPQQQAPAQQPQQPGQPG</sequence>